<organism evidence="1 2">
    <name type="scientific">candidate division GN15 bacterium</name>
    <dbReference type="NCBI Taxonomy" id="2072418"/>
    <lineage>
        <taxon>Bacteria</taxon>
        <taxon>candidate division GN15</taxon>
    </lineage>
</organism>
<name>A0A855WXQ8_9BACT</name>
<dbReference type="Proteomes" id="UP000250918">
    <property type="component" value="Unassembled WGS sequence"/>
</dbReference>
<dbReference type="Gene3D" id="1.10.600.10">
    <property type="entry name" value="Farnesyl Diphosphate Synthase"/>
    <property type="match status" value="1"/>
</dbReference>
<comment type="caution">
    <text evidence="1">The sequence shown here is derived from an EMBL/GenBank/DDBJ whole genome shotgun (WGS) entry which is preliminary data.</text>
</comment>
<gene>
    <name evidence="1" type="ORF">C3F09_09460</name>
</gene>
<reference evidence="1 2" key="1">
    <citation type="journal article" date="2018" name="ISME J.">
        <title>A methanotrophic archaeon couples anaerobic oxidation of methane to Fe(III) reduction.</title>
        <authorList>
            <person name="Cai C."/>
            <person name="Leu A.O."/>
            <person name="Xie G.J."/>
            <person name="Guo J."/>
            <person name="Feng Y."/>
            <person name="Zhao J.X."/>
            <person name="Tyson G.W."/>
            <person name="Yuan Z."/>
            <person name="Hu S."/>
        </authorList>
    </citation>
    <scope>NUCLEOTIDE SEQUENCE [LARGE SCALE GENOMIC DNA]</scope>
    <source>
        <strain evidence="1">FeB_12</strain>
    </source>
</reference>
<dbReference type="AlphaFoldDB" id="A0A855WXQ8"/>
<accession>A0A855WXQ8</accession>
<dbReference type="InterPro" id="IPR008949">
    <property type="entry name" value="Isoprenoid_synthase_dom_sf"/>
</dbReference>
<dbReference type="SUPFAM" id="SSF48576">
    <property type="entry name" value="Terpenoid synthases"/>
    <property type="match status" value="1"/>
</dbReference>
<evidence type="ECO:0000313" key="1">
    <source>
        <dbReference type="EMBL" id="PWB70171.1"/>
    </source>
</evidence>
<feature type="non-terminal residue" evidence="1">
    <location>
        <position position="47"/>
    </location>
</feature>
<protein>
    <submittedName>
        <fullName evidence="1">Octaprenyl-diphosphate synthase</fullName>
    </submittedName>
</protein>
<evidence type="ECO:0000313" key="2">
    <source>
        <dbReference type="Proteomes" id="UP000250918"/>
    </source>
</evidence>
<proteinExistence type="predicted"/>
<sequence length="47" mass="5423">MPFTRPVQADLDEFDRKLNDYLQGDSPLITSIARHLLKTKGKRIRPA</sequence>
<dbReference type="EMBL" id="PQAP01000153">
    <property type="protein sequence ID" value="PWB70171.1"/>
    <property type="molecule type" value="Genomic_DNA"/>
</dbReference>